<dbReference type="Proteomes" id="UP000244110">
    <property type="component" value="Unassembled WGS sequence"/>
</dbReference>
<evidence type="ECO:0000313" key="4">
    <source>
        <dbReference type="Proteomes" id="UP000244110"/>
    </source>
</evidence>
<dbReference type="InterPro" id="IPR015867">
    <property type="entry name" value="N-reg_PII/ATP_PRibTrfase_C"/>
</dbReference>
<dbReference type="OrthoDB" id="9938839at2"/>
<name>A0A1H9G5X8_9PROT</name>
<proteinExistence type="predicted"/>
<reference evidence="2 3" key="1">
    <citation type="submission" date="2016-10" db="EMBL/GenBank/DDBJ databases">
        <authorList>
            <person name="de Groot N.N."/>
        </authorList>
    </citation>
    <scope>NUCLEOTIDE SEQUENCE [LARGE SCALE GENOMIC DNA]</scope>
    <source>
        <strain evidence="2 3">Nm9</strain>
    </source>
</reference>
<organism evidence="2 3">
    <name type="scientific">Nitrosomonas ureae</name>
    <dbReference type="NCBI Taxonomy" id="44577"/>
    <lineage>
        <taxon>Bacteria</taxon>
        <taxon>Pseudomonadati</taxon>
        <taxon>Pseudomonadota</taxon>
        <taxon>Betaproteobacteria</taxon>
        <taxon>Nitrosomonadales</taxon>
        <taxon>Nitrosomonadaceae</taxon>
        <taxon>Nitrosomonas</taxon>
    </lineage>
</organism>
<dbReference type="InterPro" id="IPR002187">
    <property type="entry name" value="N-reg_PII"/>
</dbReference>
<dbReference type="SUPFAM" id="SSF54913">
    <property type="entry name" value="GlnB-like"/>
    <property type="match status" value="1"/>
</dbReference>
<evidence type="ECO:0000313" key="3">
    <source>
        <dbReference type="Proteomes" id="UP000181998"/>
    </source>
</evidence>
<sequence>MDLIKLEIIISNLYLERLIEKLEGSGVQGYTAVEISRGKGLKQGEQLSEGLLPTSNNTLIFTICDASKTSDIISNIQPFLQERGGKLITYKIEYASGLSS</sequence>
<reference evidence="1 4" key="2">
    <citation type="submission" date="2018-04" db="EMBL/GenBank/DDBJ databases">
        <title>Active sludge and wastewater microbial communities from Klosterneuburg, Austria.</title>
        <authorList>
            <person name="Wagner M."/>
        </authorList>
    </citation>
    <scope>NUCLEOTIDE SEQUENCE [LARGE SCALE GENOMIC DNA]</scope>
    <source>
        <strain evidence="1 4">Nm4</strain>
    </source>
</reference>
<dbReference type="Gene3D" id="3.30.70.120">
    <property type="match status" value="1"/>
</dbReference>
<dbReference type="AlphaFoldDB" id="A0A1H9G5X8"/>
<gene>
    <name evidence="1" type="ORF">C8R28_104518</name>
    <name evidence="2" type="ORF">SAMN05421510_10565</name>
</gene>
<evidence type="ECO:0008006" key="5">
    <source>
        <dbReference type="Google" id="ProtNLM"/>
    </source>
</evidence>
<dbReference type="GO" id="GO:0006808">
    <property type="term" value="P:regulation of nitrogen utilization"/>
    <property type="evidence" value="ECO:0007669"/>
    <property type="project" value="InterPro"/>
</dbReference>
<dbReference type="Pfam" id="PF00543">
    <property type="entry name" value="P-II"/>
    <property type="match status" value="1"/>
</dbReference>
<accession>A0A1H9G5X8</accession>
<dbReference type="InterPro" id="IPR011322">
    <property type="entry name" value="N-reg_PII-like_a/b"/>
</dbReference>
<protein>
    <recommendedName>
        <fullName evidence="5">Nitrogen regulatory protein P-II family</fullName>
    </recommendedName>
</protein>
<dbReference type="RefSeq" id="WP_074722199.1">
    <property type="nucleotide sequence ID" value="NZ_FOFX01000056.1"/>
</dbReference>
<dbReference type="Proteomes" id="UP000181998">
    <property type="component" value="Unassembled WGS sequence"/>
</dbReference>
<dbReference type="GO" id="GO:0030234">
    <property type="term" value="F:enzyme regulator activity"/>
    <property type="evidence" value="ECO:0007669"/>
    <property type="project" value="InterPro"/>
</dbReference>
<evidence type="ECO:0000313" key="2">
    <source>
        <dbReference type="EMBL" id="SEQ45565.1"/>
    </source>
</evidence>
<evidence type="ECO:0000313" key="1">
    <source>
        <dbReference type="EMBL" id="PTQ79778.1"/>
    </source>
</evidence>
<dbReference type="EMBL" id="QAOL01000045">
    <property type="protein sequence ID" value="PTQ79778.1"/>
    <property type="molecule type" value="Genomic_DNA"/>
</dbReference>
<dbReference type="EMBL" id="FOFX01000056">
    <property type="protein sequence ID" value="SEQ45565.1"/>
    <property type="molecule type" value="Genomic_DNA"/>
</dbReference>